<gene>
    <name evidence="4" type="ORF">AVDCRST_MAG10-3157</name>
</gene>
<dbReference type="GO" id="GO:0006753">
    <property type="term" value="P:nucleoside phosphate metabolic process"/>
    <property type="evidence" value="ECO:0007669"/>
    <property type="project" value="TreeGrafter"/>
</dbReference>
<dbReference type="InterPro" id="IPR000086">
    <property type="entry name" value="NUDIX_hydrolase_dom"/>
</dbReference>
<dbReference type="InterPro" id="IPR015797">
    <property type="entry name" value="NUDIX_hydrolase-like_dom_sf"/>
</dbReference>
<comment type="cofactor">
    <cofactor evidence="1">
        <name>Mg(2+)</name>
        <dbReference type="ChEBI" id="CHEBI:18420"/>
    </cofactor>
</comment>
<dbReference type="GO" id="GO:0016787">
    <property type="term" value="F:hydrolase activity"/>
    <property type="evidence" value="ECO:0007669"/>
    <property type="project" value="UniProtKB-KW"/>
</dbReference>
<sequence length="173" mass="19396">MEPWPRLAEEIVYDGDRTIARRHYRQPDGTETTFDVTVHGSVVSVLAFDESGNVVLARQFRPGPERVLLDLPSGYVEDDEDIASAAARELAEETGYEGTLRQVGRTTPNAYSTEVRHIFVATDCERRKETDTEDDEDIDVVLVTVDRLRELLRSDELTVVDGAYLALDVLGLL</sequence>
<reference evidence="4" key="1">
    <citation type="submission" date="2020-02" db="EMBL/GenBank/DDBJ databases">
        <authorList>
            <person name="Meier V. D."/>
        </authorList>
    </citation>
    <scope>NUCLEOTIDE SEQUENCE</scope>
    <source>
        <strain evidence="4">AVDCRST_MAG10</strain>
    </source>
</reference>
<dbReference type="Gene3D" id="3.90.79.10">
    <property type="entry name" value="Nucleoside Triphosphate Pyrophosphohydrolase"/>
    <property type="match status" value="1"/>
</dbReference>
<evidence type="ECO:0000259" key="3">
    <source>
        <dbReference type="PROSITE" id="PS51462"/>
    </source>
</evidence>
<dbReference type="AlphaFoldDB" id="A0A6J4J725"/>
<keyword evidence="2" id="KW-0378">Hydrolase</keyword>
<feature type="domain" description="Nudix hydrolase" evidence="3">
    <location>
        <begin position="38"/>
        <end position="165"/>
    </location>
</feature>
<dbReference type="PANTHER" id="PTHR11839">
    <property type="entry name" value="UDP/ADP-SUGAR PYROPHOSPHATASE"/>
    <property type="match status" value="1"/>
</dbReference>
<dbReference type="PROSITE" id="PS00893">
    <property type="entry name" value="NUDIX_BOX"/>
    <property type="match status" value="1"/>
</dbReference>
<dbReference type="Pfam" id="PF00293">
    <property type="entry name" value="NUDIX"/>
    <property type="match status" value="1"/>
</dbReference>
<accession>A0A6J4J725</accession>
<protein>
    <recommendedName>
        <fullName evidence="3">Nudix hydrolase domain-containing protein</fullName>
    </recommendedName>
</protein>
<proteinExistence type="predicted"/>
<dbReference type="CDD" id="cd03424">
    <property type="entry name" value="NUDIX_ADPRase_Nudt5_UGPPase_Nudt14"/>
    <property type="match status" value="1"/>
</dbReference>
<dbReference type="SUPFAM" id="SSF55811">
    <property type="entry name" value="Nudix"/>
    <property type="match status" value="1"/>
</dbReference>
<dbReference type="GO" id="GO:0019693">
    <property type="term" value="P:ribose phosphate metabolic process"/>
    <property type="evidence" value="ECO:0007669"/>
    <property type="project" value="TreeGrafter"/>
</dbReference>
<dbReference type="EMBL" id="CADCTB010000195">
    <property type="protein sequence ID" value="CAA9269700.1"/>
    <property type="molecule type" value="Genomic_DNA"/>
</dbReference>
<dbReference type="PANTHER" id="PTHR11839:SF18">
    <property type="entry name" value="NUDIX HYDROLASE DOMAIN-CONTAINING PROTEIN"/>
    <property type="match status" value="1"/>
</dbReference>
<organism evidence="4">
    <name type="scientific">uncultured Acidimicrobiales bacterium</name>
    <dbReference type="NCBI Taxonomy" id="310071"/>
    <lineage>
        <taxon>Bacteria</taxon>
        <taxon>Bacillati</taxon>
        <taxon>Actinomycetota</taxon>
        <taxon>Acidimicrobiia</taxon>
        <taxon>Acidimicrobiales</taxon>
        <taxon>environmental samples</taxon>
    </lineage>
</organism>
<evidence type="ECO:0000313" key="4">
    <source>
        <dbReference type="EMBL" id="CAA9269700.1"/>
    </source>
</evidence>
<evidence type="ECO:0000256" key="2">
    <source>
        <dbReference type="ARBA" id="ARBA00022801"/>
    </source>
</evidence>
<evidence type="ECO:0000256" key="1">
    <source>
        <dbReference type="ARBA" id="ARBA00001946"/>
    </source>
</evidence>
<dbReference type="PROSITE" id="PS51462">
    <property type="entry name" value="NUDIX"/>
    <property type="match status" value="1"/>
</dbReference>
<name>A0A6J4J725_9ACTN</name>
<dbReference type="InterPro" id="IPR020084">
    <property type="entry name" value="NUDIX_hydrolase_CS"/>
</dbReference>